<evidence type="ECO:0000313" key="2">
    <source>
        <dbReference type="Proteomes" id="UP000010824"/>
    </source>
</evidence>
<reference evidence="1 2" key="2">
    <citation type="journal article" date="2014" name="Genome Announc.">
        <title>Complete Genome Sequence of Methanoregula formicica SMSPT, a Mesophilic Hydrogenotrophic Methanogen Isolated from a Methanogenic Upflow Anaerobic Sludge Blanket Reactor.</title>
        <authorList>
            <person name="Yamamoto K."/>
            <person name="Tamaki H."/>
            <person name="Cadillo-Quiroz H."/>
            <person name="Imachi H."/>
            <person name="Kyrpides N."/>
            <person name="Woyke T."/>
            <person name="Goodwin L."/>
            <person name="Zinder S.H."/>
            <person name="Kamagata Y."/>
            <person name="Liu W.T."/>
        </authorList>
    </citation>
    <scope>NUCLEOTIDE SEQUENCE [LARGE SCALE GENOMIC DNA]</scope>
    <source>
        <strain evidence="2">DSM 22288 / NBRC 105244 / SMSP</strain>
    </source>
</reference>
<name>L0HF66_METFS</name>
<dbReference type="EMBL" id="CP003167">
    <property type="protein sequence ID" value="AGB03382.1"/>
    <property type="molecule type" value="Genomic_DNA"/>
</dbReference>
<evidence type="ECO:0000313" key="1">
    <source>
        <dbReference type="EMBL" id="AGB03382.1"/>
    </source>
</evidence>
<sequence length="164" mass="19356">MTIDVEKIYIDNDDRVIYDNLEKELEIKKINKKDLFMFALSTGFKKGIHPHIVKKQEFFWTNNLRDEDEIIIKSIALNVTKNFDVLQNHEELVKIVQEYAHGGIQIIKEKLARPGSFIKQMEKEIEEEYQFCFDQQNKREDIIPSAGSDIEKIDHLISTFKPNK</sequence>
<dbReference type="KEGG" id="mfo:Metfor_2380"/>
<dbReference type="Proteomes" id="UP000010824">
    <property type="component" value="Chromosome"/>
</dbReference>
<keyword evidence="2" id="KW-1185">Reference proteome</keyword>
<protein>
    <submittedName>
        <fullName evidence="1">Uncharacterized protein</fullName>
    </submittedName>
</protein>
<organism evidence="1 2">
    <name type="scientific">Methanoregula formicica (strain DSM 22288 / NBRC 105244 / SMSP)</name>
    <dbReference type="NCBI Taxonomy" id="593750"/>
    <lineage>
        <taxon>Archaea</taxon>
        <taxon>Methanobacteriati</taxon>
        <taxon>Methanobacteriota</taxon>
        <taxon>Stenosarchaea group</taxon>
        <taxon>Methanomicrobia</taxon>
        <taxon>Methanomicrobiales</taxon>
        <taxon>Methanoregulaceae</taxon>
        <taxon>Methanoregula</taxon>
    </lineage>
</organism>
<dbReference type="InParanoid" id="L0HF66"/>
<proteinExistence type="predicted"/>
<dbReference type="AlphaFoldDB" id="L0HF66"/>
<dbReference type="HOGENOM" id="CLU_1615306_0_0_2"/>
<dbReference type="GeneID" id="14309772"/>
<dbReference type="eggNOG" id="arCOG09409">
    <property type="taxonomic scope" value="Archaea"/>
</dbReference>
<accession>L0HF66</accession>
<reference evidence="2" key="1">
    <citation type="submission" date="2011-12" db="EMBL/GenBank/DDBJ databases">
        <title>Complete sequence of Methanoregula formicicum SMSP.</title>
        <authorList>
            <person name="Lucas S."/>
            <person name="Han J."/>
            <person name="Lapidus A."/>
            <person name="Cheng J.-F."/>
            <person name="Goodwin L."/>
            <person name="Pitluck S."/>
            <person name="Peters L."/>
            <person name="Ovchinnikova G."/>
            <person name="Teshima H."/>
            <person name="Detter J.C."/>
            <person name="Han C."/>
            <person name="Tapia R."/>
            <person name="Land M."/>
            <person name="Hauser L."/>
            <person name="Kyrpides N."/>
            <person name="Ivanova N."/>
            <person name="Pagani I."/>
            <person name="Imachi H."/>
            <person name="Tamaki H."/>
            <person name="Sekiguchi Y."/>
            <person name="Kamagata Y."/>
            <person name="Cadillo-Quiroz H."/>
            <person name="Zinder S."/>
            <person name="Liu W.-T."/>
            <person name="Woyke T."/>
        </authorList>
    </citation>
    <scope>NUCLEOTIDE SEQUENCE [LARGE SCALE GENOMIC DNA]</scope>
    <source>
        <strain evidence="2">DSM 22288 / NBRC 105244 / SMSP</strain>
    </source>
</reference>
<dbReference type="STRING" id="593750.Metfor_2380"/>
<dbReference type="RefSeq" id="WP_015286344.1">
    <property type="nucleotide sequence ID" value="NC_019943.1"/>
</dbReference>
<gene>
    <name evidence="1" type="ordered locus">Metfor_2380</name>
</gene>